<organism evidence="1">
    <name type="scientific">Arundo donax</name>
    <name type="common">Giant reed</name>
    <name type="synonym">Donax arundinaceus</name>
    <dbReference type="NCBI Taxonomy" id="35708"/>
    <lineage>
        <taxon>Eukaryota</taxon>
        <taxon>Viridiplantae</taxon>
        <taxon>Streptophyta</taxon>
        <taxon>Embryophyta</taxon>
        <taxon>Tracheophyta</taxon>
        <taxon>Spermatophyta</taxon>
        <taxon>Magnoliopsida</taxon>
        <taxon>Liliopsida</taxon>
        <taxon>Poales</taxon>
        <taxon>Poaceae</taxon>
        <taxon>PACMAD clade</taxon>
        <taxon>Arundinoideae</taxon>
        <taxon>Arundineae</taxon>
        <taxon>Arundo</taxon>
    </lineage>
</organism>
<evidence type="ECO:0000313" key="1">
    <source>
        <dbReference type="EMBL" id="JAD88047.1"/>
    </source>
</evidence>
<protein>
    <submittedName>
        <fullName evidence="1">Uncharacterized protein</fullName>
    </submittedName>
</protein>
<reference evidence="1" key="1">
    <citation type="submission" date="2014-09" db="EMBL/GenBank/DDBJ databases">
        <authorList>
            <person name="Magalhaes I.L.F."/>
            <person name="Oliveira U."/>
            <person name="Santos F.R."/>
            <person name="Vidigal T.H.D.A."/>
            <person name="Brescovit A.D."/>
            <person name="Santos A.J."/>
        </authorList>
    </citation>
    <scope>NUCLEOTIDE SEQUENCE</scope>
    <source>
        <tissue evidence="1">Shoot tissue taken approximately 20 cm above the soil surface</tissue>
    </source>
</reference>
<sequence>MTEGVAAGRGMRRWCFHIAIGFHTVVVMVDCLIL</sequence>
<accession>A0A0A9DWB8</accession>
<name>A0A0A9DWB8_ARUDO</name>
<dbReference type="EMBL" id="GBRH01209848">
    <property type="protein sequence ID" value="JAD88047.1"/>
    <property type="molecule type" value="Transcribed_RNA"/>
</dbReference>
<proteinExistence type="predicted"/>
<reference evidence="1" key="2">
    <citation type="journal article" date="2015" name="Data Brief">
        <title>Shoot transcriptome of the giant reed, Arundo donax.</title>
        <authorList>
            <person name="Barrero R.A."/>
            <person name="Guerrero F.D."/>
            <person name="Moolhuijzen P."/>
            <person name="Goolsby J.A."/>
            <person name="Tidwell J."/>
            <person name="Bellgard S.E."/>
            <person name="Bellgard M.I."/>
        </authorList>
    </citation>
    <scope>NUCLEOTIDE SEQUENCE</scope>
    <source>
        <tissue evidence="1">Shoot tissue taken approximately 20 cm above the soil surface</tissue>
    </source>
</reference>
<dbReference type="AlphaFoldDB" id="A0A0A9DWB8"/>